<evidence type="ECO:0000313" key="2">
    <source>
        <dbReference type="Proteomes" id="UP000887013"/>
    </source>
</evidence>
<proteinExistence type="predicted"/>
<reference evidence="1" key="1">
    <citation type="submission" date="2020-08" db="EMBL/GenBank/DDBJ databases">
        <title>Multicomponent nature underlies the extraordinary mechanical properties of spider dragline silk.</title>
        <authorList>
            <person name="Kono N."/>
            <person name="Nakamura H."/>
            <person name="Mori M."/>
            <person name="Yoshida Y."/>
            <person name="Ohtoshi R."/>
            <person name="Malay A.D."/>
            <person name="Moran D.A.P."/>
            <person name="Tomita M."/>
            <person name="Numata K."/>
            <person name="Arakawa K."/>
        </authorList>
    </citation>
    <scope>NUCLEOTIDE SEQUENCE</scope>
</reference>
<dbReference type="Proteomes" id="UP000887013">
    <property type="component" value="Unassembled WGS sequence"/>
</dbReference>
<name>A0A8X6QJF8_NEPPI</name>
<sequence length="81" mass="9586">MTMNATTKLLKDSDRKEFKLEWMRLWAFIVTTDCKKELTEYDPLKNEPVAAYKNIGIIRTFLKATQGREMIQPRKHLEITP</sequence>
<dbReference type="AlphaFoldDB" id="A0A8X6QJF8"/>
<comment type="caution">
    <text evidence="1">The sequence shown here is derived from an EMBL/GenBank/DDBJ whole genome shotgun (WGS) entry which is preliminary data.</text>
</comment>
<dbReference type="EMBL" id="BMAW01082296">
    <property type="protein sequence ID" value="GFU28489.1"/>
    <property type="molecule type" value="Genomic_DNA"/>
</dbReference>
<evidence type="ECO:0000313" key="1">
    <source>
        <dbReference type="EMBL" id="GFU28489.1"/>
    </source>
</evidence>
<accession>A0A8X6QJF8</accession>
<organism evidence="1 2">
    <name type="scientific">Nephila pilipes</name>
    <name type="common">Giant wood spider</name>
    <name type="synonym">Nephila maculata</name>
    <dbReference type="NCBI Taxonomy" id="299642"/>
    <lineage>
        <taxon>Eukaryota</taxon>
        <taxon>Metazoa</taxon>
        <taxon>Ecdysozoa</taxon>
        <taxon>Arthropoda</taxon>
        <taxon>Chelicerata</taxon>
        <taxon>Arachnida</taxon>
        <taxon>Araneae</taxon>
        <taxon>Araneomorphae</taxon>
        <taxon>Entelegynae</taxon>
        <taxon>Araneoidea</taxon>
        <taxon>Nephilidae</taxon>
        <taxon>Nephila</taxon>
    </lineage>
</organism>
<protein>
    <submittedName>
        <fullName evidence="1">Uncharacterized protein</fullName>
    </submittedName>
</protein>
<gene>
    <name evidence="1" type="ORF">NPIL_430651</name>
</gene>
<keyword evidence="2" id="KW-1185">Reference proteome</keyword>